<comment type="caution">
    <text evidence="3">The sequence shown here is derived from an EMBL/GenBank/DDBJ whole genome shotgun (WGS) entry which is preliminary data.</text>
</comment>
<feature type="region of interest" description="Disordered" evidence="1">
    <location>
        <begin position="86"/>
        <end position="127"/>
    </location>
</feature>
<dbReference type="PANTHER" id="PTHR34826:SF2">
    <property type="entry name" value="UPF0590 PROTEIN C409.17C"/>
    <property type="match status" value="1"/>
</dbReference>
<organism evidence="3 4">
    <name type="scientific">Chaetomium fimeti</name>
    <dbReference type="NCBI Taxonomy" id="1854472"/>
    <lineage>
        <taxon>Eukaryota</taxon>
        <taxon>Fungi</taxon>
        <taxon>Dikarya</taxon>
        <taxon>Ascomycota</taxon>
        <taxon>Pezizomycotina</taxon>
        <taxon>Sordariomycetes</taxon>
        <taxon>Sordariomycetidae</taxon>
        <taxon>Sordariales</taxon>
        <taxon>Chaetomiaceae</taxon>
        <taxon>Chaetomium</taxon>
    </lineage>
</organism>
<accession>A0AAE0HAS4</accession>
<feature type="region of interest" description="Disordered" evidence="1">
    <location>
        <begin position="369"/>
        <end position="388"/>
    </location>
</feature>
<dbReference type="EMBL" id="JAUEPN010000006">
    <property type="protein sequence ID" value="KAK3292875.1"/>
    <property type="molecule type" value="Genomic_DNA"/>
</dbReference>
<dbReference type="GeneID" id="87842291"/>
<reference evidence="3" key="1">
    <citation type="journal article" date="2023" name="Mol. Phylogenet. Evol.">
        <title>Genome-scale phylogeny and comparative genomics of the fungal order Sordariales.</title>
        <authorList>
            <person name="Hensen N."/>
            <person name="Bonometti L."/>
            <person name="Westerberg I."/>
            <person name="Brannstrom I.O."/>
            <person name="Guillou S."/>
            <person name="Cros-Aarteil S."/>
            <person name="Calhoun S."/>
            <person name="Haridas S."/>
            <person name="Kuo A."/>
            <person name="Mondo S."/>
            <person name="Pangilinan J."/>
            <person name="Riley R."/>
            <person name="LaButti K."/>
            <person name="Andreopoulos B."/>
            <person name="Lipzen A."/>
            <person name="Chen C."/>
            <person name="Yan M."/>
            <person name="Daum C."/>
            <person name="Ng V."/>
            <person name="Clum A."/>
            <person name="Steindorff A."/>
            <person name="Ohm R.A."/>
            <person name="Martin F."/>
            <person name="Silar P."/>
            <person name="Natvig D.O."/>
            <person name="Lalanne C."/>
            <person name="Gautier V."/>
            <person name="Ament-Velasquez S.L."/>
            <person name="Kruys A."/>
            <person name="Hutchinson M.I."/>
            <person name="Powell A.J."/>
            <person name="Barry K."/>
            <person name="Miller A.N."/>
            <person name="Grigoriev I.V."/>
            <person name="Debuchy R."/>
            <person name="Gladieux P."/>
            <person name="Hiltunen Thoren M."/>
            <person name="Johannesson H."/>
        </authorList>
    </citation>
    <scope>NUCLEOTIDE SEQUENCE</scope>
    <source>
        <strain evidence="3">CBS 168.71</strain>
    </source>
</reference>
<evidence type="ECO:0000313" key="4">
    <source>
        <dbReference type="Proteomes" id="UP001278766"/>
    </source>
</evidence>
<sequence length="388" mass="43613">MADEYLIRVTAGTDYDPDSHIEVPVNDPKPVRIASDLLDADLCVRVNNYRGLPRAAPKSSPYFECEPHRYNGDQYSIAVRFRLKRPESGGAKGERKKGTEEGEGTDAENGGELKGGDEAGEQPDGVLGTDLQFGNDFDHAIRDRLPPGFGTAMNIVKWWIDPGLEGDPYADVPYLYGPALSSFNTVHVGEGEQDEAKGGLWLEEGGDEAGMEWRRDVGAPDDAKQRMKWALRAENKEKWVWEYDRAYGVDFFNPYIDFNEFALRLPGFNLPIMKYWDGQGLRHRRKRSHQLRYVLRNRSTGQVYLVVLFTLHLAEDVNEDGTLKPAALEAMKRGKGQKEQAFLGPEPDLELEPDEEDFNEEEILSEARRKLSGVDLNGDSGTKADDVD</sequence>
<dbReference type="Pfam" id="PF08588">
    <property type="entry name" value="Duc1"/>
    <property type="match status" value="1"/>
</dbReference>
<dbReference type="AlphaFoldDB" id="A0AAE0HAS4"/>
<evidence type="ECO:0000313" key="3">
    <source>
        <dbReference type="EMBL" id="KAK3292875.1"/>
    </source>
</evidence>
<gene>
    <name evidence="3" type="ORF">B0H64DRAFT_418794</name>
</gene>
<dbReference type="Proteomes" id="UP001278766">
    <property type="component" value="Unassembled WGS sequence"/>
</dbReference>
<reference evidence="3" key="2">
    <citation type="submission" date="2023-06" db="EMBL/GenBank/DDBJ databases">
        <authorList>
            <consortium name="Lawrence Berkeley National Laboratory"/>
            <person name="Haridas S."/>
            <person name="Hensen N."/>
            <person name="Bonometti L."/>
            <person name="Westerberg I."/>
            <person name="Brannstrom I.O."/>
            <person name="Guillou S."/>
            <person name="Cros-Aarteil S."/>
            <person name="Calhoun S."/>
            <person name="Kuo A."/>
            <person name="Mondo S."/>
            <person name="Pangilinan J."/>
            <person name="Riley R."/>
            <person name="Labutti K."/>
            <person name="Andreopoulos B."/>
            <person name="Lipzen A."/>
            <person name="Chen C."/>
            <person name="Yanf M."/>
            <person name="Daum C."/>
            <person name="Ng V."/>
            <person name="Clum A."/>
            <person name="Steindorff A."/>
            <person name="Ohm R."/>
            <person name="Martin F."/>
            <person name="Silar P."/>
            <person name="Natvig D."/>
            <person name="Lalanne C."/>
            <person name="Gautier V."/>
            <person name="Ament-Velasquez S.L."/>
            <person name="Kruys A."/>
            <person name="Hutchinson M.I."/>
            <person name="Powell A.J."/>
            <person name="Barry K."/>
            <person name="Miller A.N."/>
            <person name="Grigoriev I.V."/>
            <person name="Debuchy R."/>
            <person name="Gladieux P."/>
            <person name="Thoren M.H."/>
            <person name="Johannesson H."/>
        </authorList>
    </citation>
    <scope>NUCLEOTIDE SEQUENCE</scope>
    <source>
        <strain evidence="3">CBS 168.71</strain>
    </source>
</reference>
<feature type="compositionally biased region" description="Basic and acidic residues" evidence="1">
    <location>
        <begin position="86"/>
        <end position="100"/>
    </location>
</feature>
<evidence type="ECO:0000256" key="1">
    <source>
        <dbReference type="SAM" id="MobiDB-lite"/>
    </source>
</evidence>
<proteinExistence type="predicted"/>
<evidence type="ECO:0000259" key="2">
    <source>
        <dbReference type="Pfam" id="PF08588"/>
    </source>
</evidence>
<protein>
    <recommendedName>
        <fullName evidence="2">Domain of unknown function at the cortex 1 domain-containing protein</fullName>
    </recommendedName>
</protein>
<feature type="compositionally biased region" description="Acidic residues" evidence="1">
    <location>
        <begin position="347"/>
        <end position="362"/>
    </location>
</feature>
<dbReference type="RefSeq" id="XP_062656389.1">
    <property type="nucleotide sequence ID" value="XM_062805343.1"/>
</dbReference>
<dbReference type="InterPro" id="IPR013897">
    <property type="entry name" value="Duc1"/>
</dbReference>
<dbReference type="PANTHER" id="PTHR34826">
    <property type="entry name" value="UPF0590 PROTEIN C409.17C"/>
    <property type="match status" value="1"/>
</dbReference>
<feature type="domain" description="Domain of unknown function at the cortex 1" evidence="2">
    <location>
        <begin position="7"/>
        <end position="311"/>
    </location>
</feature>
<feature type="region of interest" description="Disordered" evidence="1">
    <location>
        <begin position="334"/>
        <end position="362"/>
    </location>
</feature>
<name>A0AAE0HAS4_9PEZI</name>
<keyword evidence="4" id="KW-1185">Reference proteome</keyword>